<dbReference type="InterPro" id="IPR040416">
    <property type="entry name" value="TMEM181"/>
</dbReference>
<organism evidence="7">
    <name type="scientific">Fibrocapsa japonica</name>
    <dbReference type="NCBI Taxonomy" id="94617"/>
    <lineage>
        <taxon>Eukaryota</taxon>
        <taxon>Sar</taxon>
        <taxon>Stramenopiles</taxon>
        <taxon>Ochrophyta</taxon>
        <taxon>Raphidophyceae</taxon>
        <taxon>Chattonellales</taxon>
        <taxon>Chattonellaceae</taxon>
        <taxon>Fibrocapsa</taxon>
    </lineage>
</organism>
<evidence type="ECO:0000256" key="4">
    <source>
        <dbReference type="ARBA" id="ARBA00023136"/>
    </source>
</evidence>
<evidence type="ECO:0000313" key="7">
    <source>
        <dbReference type="EMBL" id="CAD9862863.1"/>
    </source>
</evidence>
<feature type="transmembrane region" description="Helical" evidence="5">
    <location>
        <begin position="21"/>
        <end position="42"/>
    </location>
</feature>
<feature type="transmembrane region" description="Helical" evidence="5">
    <location>
        <begin position="357"/>
        <end position="380"/>
    </location>
</feature>
<feature type="transmembrane region" description="Helical" evidence="5">
    <location>
        <begin position="240"/>
        <end position="261"/>
    </location>
</feature>
<feature type="domain" description="Wntless-like transmembrane" evidence="6">
    <location>
        <begin position="195"/>
        <end position="446"/>
    </location>
</feature>
<dbReference type="PANTHER" id="PTHR31918">
    <property type="entry name" value="TRANSMEMBRANE PROTEIN 181"/>
    <property type="match status" value="1"/>
</dbReference>
<evidence type="ECO:0000256" key="2">
    <source>
        <dbReference type="ARBA" id="ARBA00022692"/>
    </source>
</evidence>
<evidence type="ECO:0000256" key="5">
    <source>
        <dbReference type="SAM" id="Phobius"/>
    </source>
</evidence>
<dbReference type="Pfam" id="PF06664">
    <property type="entry name" value="WLS-like_TM"/>
    <property type="match status" value="1"/>
</dbReference>
<evidence type="ECO:0000256" key="3">
    <source>
        <dbReference type="ARBA" id="ARBA00022989"/>
    </source>
</evidence>
<dbReference type="InterPro" id="IPR047843">
    <property type="entry name" value="WLS-like_TM"/>
</dbReference>
<proteinExistence type="predicted"/>
<dbReference type="EMBL" id="HBHR01011204">
    <property type="protein sequence ID" value="CAD9862863.1"/>
    <property type="molecule type" value="Transcribed_RNA"/>
</dbReference>
<accession>A0A7S2XXX3</accession>
<keyword evidence="3 5" id="KW-1133">Transmembrane helix</keyword>
<evidence type="ECO:0000259" key="6">
    <source>
        <dbReference type="Pfam" id="PF06664"/>
    </source>
</evidence>
<dbReference type="GO" id="GO:0015643">
    <property type="term" value="F:toxic substance binding"/>
    <property type="evidence" value="ECO:0007669"/>
    <property type="project" value="InterPro"/>
</dbReference>
<comment type="subcellular location">
    <subcellularLocation>
        <location evidence="1">Membrane</location>
        <topology evidence="1">Multi-pass membrane protein</topology>
    </subcellularLocation>
</comment>
<name>A0A7S2XXX3_9STRA</name>
<feature type="transmembrane region" description="Helical" evidence="5">
    <location>
        <begin position="273"/>
        <end position="294"/>
    </location>
</feature>
<dbReference type="AlphaFoldDB" id="A0A7S2XXX3"/>
<keyword evidence="2 5" id="KW-0812">Transmembrane</keyword>
<dbReference type="PANTHER" id="PTHR31918:SF1">
    <property type="entry name" value="TRANSMEMBRANE PROTEIN 181"/>
    <property type="match status" value="1"/>
</dbReference>
<feature type="transmembrane region" description="Helical" evidence="5">
    <location>
        <begin position="392"/>
        <end position="417"/>
    </location>
</feature>
<feature type="transmembrane region" description="Helical" evidence="5">
    <location>
        <begin position="423"/>
        <end position="444"/>
    </location>
</feature>
<gene>
    <name evidence="7" type="ORF">FJAP1339_LOCUS5395</name>
</gene>
<protein>
    <recommendedName>
        <fullName evidence="6">Wntless-like transmembrane domain-containing protein</fullName>
    </recommendedName>
</protein>
<evidence type="ECO:0000256" key="1">
    <source>
        <dbReference type="ARBA" id="ARBA00004141"/>
    </source>
</evidence>
<reference evidence="7" key="1">
    <citation type="submission" date="2021-01" db="EMBL/GenBank/DDBJ databases">
        <authorList>
            <person name="Corre E."/>
            <person name="Pelletier E."/>
            <person name="Niang G."/>
            <person name="Scheremetjew M."/>
            <person name="Finn R."/>
            <person name="Kale V."/>
            <person name="Holt S."/>
            <person name="Cochrane G."/>
            <person name="Meng A."/>
            <person name="Brown T."/>
            <person name="Cohen L."/>
        </authorList>
    </citation>
    <scope>NUCLEOTIDE SEQUENCE</scope>
    <source>
        <strain evidence="7">CCMP1661</strain>
    </source>
</reference>
<dbReference type="GO" id="GO:0016020">
    <property type="term" value="C:membrane"/>
    <property type="evidence" value="ECO:0007669"/>
    <property type="project" value="UniProtKB-SubCell"/>
</dbReference>
<feature type="transmembrane region" description="Helical" evidence="5">
    <location>
        <begin position="205"/>
        <end position="228"/>
    </location>
</feature>
<keyword evidence="4 5" id="KW-0472">Membrane</keyword>
<feature type="transmembrane region" description="Helical" evidence="5">
    <location>
        <begin position="314"/>
        <end position="337"/>
    </location>
</feature>
<sequence length="467" mass="54038">MENETHFPVRVEHHTKGKMHIIVMGCAFFVGLILCIIVGAAGPDVFSEHADPDGSTVTIRPSEEGEGVSQGIWMGLLTGMKKKHRIMWVTGSFDRPDFLNNDRPEIELTFDQKMFITIEGLHGEDERHILADRVERDRKVVCPAHQDRCSDFLIFFQTYIRFPQYRVEVQFIHPGEIADGVNPELKCFMKFFFINEDYTQFELGWGYLFMALTTIVCVVFFLQLVYRLGWWKEWNTQQRWLVILLPFLWFFNDPFFAGQVVEAPAHGLPELNIFFIATFVAVLLLYWLCLMDQIRTDHHATSVGSRKIAWPRWVIWKSILCFVIWLIIMSTFIELYTTQTKDPTFDGITESTDERKSMAFTAATSLFMAIYIIWMIYLIVSAFHHIKEMLPCYHFLFGVTLLVIIITVVAVFLASLFPVQSTPVQFLGLYGMYNMYIWMLAFAYTPLKPEDQYSGGSGDIQMAGVNA</sequence>